<dbReference type="GO" id="GO:0005829">
    <property type="term" value="C:cytosol"/>
    <property type="evidence" value="ECO:0007669"/>
    <property type="project" value="TreeGrafter"/>
</dbReference>
<dbReference type="EMBL" id="JRPL02000016">
    <property type="protein sequence ID" value="TLD82751.1"/>
    <property type="molecule type" value="Genomic_DNA"/>
</dbReference>
<gene>
    <name evidence="10" type="primary">trpA</name>
    <name evidence="10" type="ORF">LS81_007035</name>
</gene>
<organism evidence="10 11">
    <name type="scientific">Helicobacter trogontum</name>
    <dbReference type="NCBI Taxonomy" id="50960"/>
    <lineage>
        <taxon>Bacteria</taxon>
        <taxon>Pseudomonadati</taxon>
        <taxon>Campylobacterota</taxon>
        <taxon>Epsilonproteobacteria</taxon>
        <taxon>Campylobacterales</taxon>
        <taxon>Helicobacteraceae</taxon>
        <taxon>Helicobacter</taxon>
    </lineage>
</organism>
<dbReference type="InterPro" id="IPR013785">
    <property type="entry name" value="Aldolase_TIM"/>
</dbReference>
<evidence type="ECO:0000256" key="6">
    <source>
        <dbReference type="ARBA" id="ARBA00023141"/>
    </source>
</evidence>
<dbReference type="NCBIfam" id="TIGR00262">
    <property type="entry name" value="trpA"/>
    <property type="match status" value="1"/>
</dbReference>
<comment type="pathway">
    <text evidence="1">Amino-acid biosynthesis; L-tryptophan biosynthesis; L-tryptophan from chorismate: step 5/5.</text>
</comment>
<comment type="similarity">
    <text evidence="9">Belongs to the TrpA family.</text>
</comment>
<dbReference type="SUPFAM" id="SSF51366">
    <property type="entry name" value="Ribulose-phoshate binding barrel"/>
    <property type="match status" value="1"/>
</dbReference>
<accession>A0A4U8S9X0</accession>
<dbReference type="InterPro" id="IPR002028">
    <property type="entry name" value="Trp_synthase_suA"/>
</dbReference>
<comment type="catalytic activity">
    <reaction evidence="8">
        <text>(1S,2R)-1-C-(indol-3-yl)glycerol 3-phosphate + L-serine = D-glyceraldehyde 3-phosphate + L-tryptophan + H2O</text>
        <dbReference type="Rhea" id="RHEA:10532"/>
        <dbReference type="ChEBI" id="CHEBI:15377"/>
        <dbReference type="ChEBI" id="CHEBI:33384"/>
        <dbReference type="ChEBI" id="CHEBI:57912"/>
        <dbReference type="ChEBI" id="CHEBI:58866"/>
        <dbReference type="ChEBI" id="CHEBI:59776"/>
        <dbReference type="EC" id="4.2.1.20"/>
    </reaction>
</comment>
<evidence type="ECO:0000256" key="1">
    <source>
        <dbReference type="ARBA" id="ARBA00004733"/>
    </source>
</evidence>
<keyword evidence="7 10" id="KW-0456">Lyase</keyword>
<evidence type="ECO:0000313" key="10">
    <source>
        <dbReference type="EMBL" id="TLD82751.1"/>
    </source>
</evidence>
<dbReference type="Pfam" id="PF00290">
    <property type="entry name" value="Trp_syntA"/>
    <property type="match status" value="1"/>
</dbReference>
<comment type="caution">
    <text evidence="10">The sequence shown here is derived from an EMBL/GenBank/DDBJ whole genome shotgun (WGS) entry which is preliminary data.</text>
</comment>
<evidence type="ECO:0000256" key="2">
    <source>
        <dbReference type="ARBA" id="ARBA00011270"/>
    </source>
</evidence>
<dbReference type="CDD" id="cd04724">
    <property type="entry name" value="Tryptophan_synthase_alpha"/>
    <property type="match status" value="1"/>
</dbReference>
<comment type="subunit">
    <text evidence="2">Tetramer of two alpha and two beta chains.</text>
</comment>
<name>A0A4U8S9X0_9HELI</name>
<dbReference type="UniPathway" id="UPA00035">
    <property type="reaction ID" value="UER00044"/>
</dbReference>
<evidence type="ECO:0000256" key="8">
    <source>
        <dbReference type="ARBA" id="ARBA00049047"/>
    </source>
</evidence>
<keyword evidence="6" id="KW-0057">Aromatic amino acid biosynthesis</keyword>
<dbReference type="OrthoDB" id="9804578at2"/>
<dbReference type="RefSeq" id="WP_052096530.1">
    <property type="nucleotide sequence ID" value="NZ_FZNG01000046.1"/>
</dbReference>
<dbReference type="GO" id="GO:0004834">
    <property type="term" value="F:tryptophan synthase activity"/>
    <property type="evidence" value="ECO:0007669"/>
    <property type="project" value="UniProtKB-EC"/>
</dbReference>
<dbReference type="InterPro" id="IPR011060">
    <property type="entry name" value="RibuloseP-bd_barrel"/>
</dbReference>
<dbReference type="Gene3D" id="3.20.20.70">
    <property type="entry name" value="Aldolase class I"/>
    <property type="match status" value="1"/>
</dbReference>
<sequence length="256" mass="28268">MNQKLELMGHVVAGYPDIRSCICAATGILRGGAKYLEVQFPFSDGNADGTLIQSASDYSLRHGFVPQHGFTIINALMKNTSKHILAMTYANIVLQYGVKEFVRDLVKHGAYGVIIPDLGFGGEDFGMRDLCKEHGIYFIELIAPLTPQKRIREIANQTFAPFLYVVARNGITGNQTLINREVLEYIEDVVEICMLEGKSVMVGFGINHASQLALLQHKVHGVVAGSYFVDIINKNQDSGNLMEILQNSTRDLLAYG</sequence>
<evidence type="ECO:0000256" key="5">
    <source>
        <dbReference type="ARBA" id="ARBA00022822"/>
    </source>
</evidence>
<protein>
    <recommendedName>
        <fullName evidence="3">tryptophan synthase</fullName>
        <ecNumber evidence="3">4.2.1.20</ecNumber>
    </recommendedName>
</protein>
<reference evidence="10 11" key="1">
    <citation type="journal article" date="2014" name="Genome Announc.">
        <title>Draft genome sequences of eight enterohepatic helicobacter species isolated from both laboratory and wild rodents.</title>
        <authorList>
            <person name="Sheh A."/>
            <person name="Shen Z."/>
            <person name="Fox J.G."/>
        </authorList>
    </citation>
    <scope>NUCLEOTIDE SEQUENCE [LARGE SCALE GENOMIC DNA]</scope>
    <source>
        <strain evidence="10 11">ATCC 700114</strain>
    </source>
</reference>
<dbReference type="PANTHER" id="PTHR43406">
    <property type="entry name" value="TRYPTOPHAN SYNTHASE, ALPHA CHAIN"/>
    <property type="match status" value="1"/>
</dbReference>
<evidence type="ECO:0000313" key="11">
    <source>
        <dbReference type="Proteomes" id="UP000029878"/>
    </source>
</evidence>
<proteinExistence type="inferred from homology"/>
<dbReference type="PANTHER" id="PTHR43406:SF1">
    <property type="entry name" value="TRYPTOPHAN SYNTHASE ALPHA CHAIN, CHLOROPLASTIC"/>
    <property type="match status" value="1"/>
</dbReference>
<dbReference type="EC" id="4.2.1.20" evidence="3"/>
<evidence type="ECO:0000256" key="9">
    <source>
        <dbReference type="RuleBase" id="RU003662"/>
    </source>
</evidence>
<dbReference type="Proteomes" id="UP000029878">
    <property type="component" value="Unassembled WGS sequence"/>
</dbReference>
<dbReference type="AlphaFoldDB" id="A0A4U8S9X0"/>
<keyword evidence="4" id="KW-0028">Amino-acid biosynthesis</keyword>
<evidence type="ECO:0000256" key="3">
    <source>
        <dbReference type="ARBA" id="ARBA00012043"/>
    </source>
</evidence>
<evidence type="ECO:0000256" key="4">
    <source>
        <dbReference type="ARBA" id="ARBA00022605"/>
    </source>
</evidence>
<evidence type="ECO:0000256" key="7">
    <source>
        <dbReference type="ARBA" id="ARBA00023239"/>
    </source>
</evidence>
<keyword evidence="5" id="KW-0822">Tryptophan biosynthesis</keyword>